<keyword evidence="6" id="KW-1133">Transmembrane helix</keyword>
<keyword evidence="5 13" id="KW-0812">Transmembrane</keyword>
<evidence type="ECO:0000313" key="14">
    <source>
        <dbReference type="Proteomes" id="UP000887564"/>
    </source>
</evidence>
<evidence type="ECO:0000313" key="15">
    <source>
        <dbReference type="WBParaSite" id="PEQ_0001186001-mRNA-1"/>
    </source>
</evidence>
<keyword evidence="7" id="KW-0915">Sodium</keyword>
<keyword evidence="11 13" id="KW-0739">Sodium transport</keyword>
<evidence type="ECO:0000256" key="2">
    <source>
        <dbReference type="ARBA" id="ARBA00007193"/>
    </source>
</evidence>
<dbReference type="InterPro" id="IPR001873">
    <property type="entry name" value="ENaC"/>
</dbReference>
<evidence type="ECO:0000256" key="6">
    <source>
        <dbReference type="ARBA" id="ARBA00022989"/>
    </source>
</evidence>
<dbReference type="WBParaSite" id="PEQ_0001186001-mRNA-1">
    <property type="protein sequence ID" value="PEQ_0001186001-mRNA-1"/>
    <property type="gene ID" value="PEQ_0001186001"/>
</dbReference>
<evidence type="ECO:0000256" key="10">
    <source>
        <dbReference type="ARBA" id="ARBA00023180"/>
    </source>
</evidence>
<keyword evidence="3 13" id="KW-0813">Transport</keyword>
<dbReference type="PANTHER" id="PTHR11690:SF248">
    <property type="entry name" value="PICKPOCKET 17, ISOFORM A"/>
    <property type="match status" value="1"/>
</dbReference>
<evidence type="ECO:0000256" key="13">
    <source>
        <dbReference type="RuleBase" id="RU000679"/>
    </source>
</evidence>
<dbReference type="GO" id="GO:0015280">
    <property type="term" value="F:ligand-gated sodium channel activity"/>
    <property type="evidence" value="ECO:0007669"/>
    <property type="project" value="TreeGrafter"/>
</dbReference>
<evidence type="ECO:0000256" key="9">
    <source>
        <dbReference type="ARBA" id="ARBA00023136"/>
    </source>
</evidence>
<comment type="similarity">
    <text evidence="2 13">Belongs to the amiloride-sensitive sodium channel (TC 1.A.6) family.</text>
</comment>
<protein>
    <submittedName>
        <fullName evidence="15">Uncharacterized protein</fullName>
    </submittedName>
</protein>
<dbReference type="Gene3D" id="1.10.287.770">
    <property type="entry name" value="YojJ-like"/>
    <property type="match status" value="1"/>
</dbReference>
<evidence type="ECO:0000256" key="7">
    <source>
        <dbReference type="ARBA" id="ARBA00023053"/>
    </source>
</evidence>
<dbReference type="PANTHER" id="PTHR11690">
    <property type="entry name" value="AMILORIDE-SENSITIVE SODIUM CHANNEL-RELATED"/>
    <property type="match status" value="1"/>
</dbReference>
<keyword evidence="12 13" id="KW-0407">Ion channel</keyword>
<evidence type="ECO:0000256" key="8">
    <source>
        <dbReference type="ARBA" id="ARBA00023065"/>
    </source>
</evidence>
<proteinExistence type="inferred from homology"/>
<comment type="subcellular location">
    <subcellularLocation>
        <location evidence="1">Membrane</location>
        <topology evidence="1">Multi-pass membrane protein</topology>
    </subcellularLocation>
</comment>
<keyword evidence="8 13" id="KW-0406">Ion transport</keyword>
<reference evidence="15" key="1">
    <citation type="submission" date="2022-11" db="UniProtKB">
        <authorList>
            <consortium name="WormBaseParasite"/>
        </authorList>
    </citation>
    <scope>IDENTIFICATION</scope>
</reference>
<keyword evidence="4 13" id="KW-0894">Sodium channel</keyword>
<keyword evidence="10" id="KW-0325">Glycoprotein</keyword>
<evidence type="ECO:0000256" key="3">
    <source>
        <dbReference type="ARBA" id="ARBA00022448"/>
    </source>
</evidence>
<evidence type="ECO:0000256" key="5">
    <source>
        <dbReference type="ARBA" id="ARBA00022692"/>
    </source>
</evidence>
<sequence length="188" mass="21220">MLYVADKEYLARHSQGAGFKIKQMRISRMPLPYDGTDCGDLHGKTDPHGSWTAVALIQSIGSTTNEGICERECPQSCHEQGYVARITTSLWPRASYYDRIKDSWKSQIPSMETMREAREARTNLAKLEVYYEELNYESVVESPAQDVWVLLSNIGGTLGFSYENGCIGYRAERKFICPVESQGNICSI</sequence>
<organism evidence="14 15">
    <name type="scientific">Parascaris equorum</name>
    <name type="common">Equine roundworm</name>
    <dbReference type="NCBI Taxonomy" id="6256"/>
    <lineage>
        <taxon>Eukaryota</taxon>
        <taxon>Metazoa</taxon>
        <taxon>Ecdysozoa</taxon>
        <taxon>Nematoda</taxon>
        <taxon>Chromadorea</taxon>
        <taxon>Rhabditida</taxon>
        <taxon>Spirurina</taxon>
        <taxon>Ascaridomorpha</taxon>
        <taxon>Ascaridoidea</taxon>
        <taxon>Ascarididae</taxon>
        <taxon>Parascaris</taxon>
    </lineage>
</organism>
<evidence type="ECO:0000256" key="12">
    <source>
        <dbReference type="ARBA" id="ARBA00023303"/>
    </source>
</evidence>
<evidence type="ECO:0000256" key="1">
    <source>
        <dbReference type="ARBA" id="ARBA00004141"/>
    </source>
</evidence>
<keyword evidence="14" id="KW-1185">Reference proteome</keyword>
<dbReference type="Proteomes" id="UP000887564">
    <property type="component" value="Unplaced"/>
</dbReference>
<dbReference type="AlphaFoldDB" id="A0A914RZB9"/>
<evidence type="ECO:0000256" key="4">
    <source>
        <dbReference type="ARBA" id="ARBA00022461"/>
    </source>
</evidence>
<evidence type="ECO:0000256" key="11">
    <source>
        <dbReference type="ARBA" id="ARBA00023201"/>
    </source>
</evidence>
<accession>A0A914RZB9</accession>
<keyword evidence="9" id="KW-0472">Membrane</keyword>
<name>A0A914RZB9_PAREQ</name>
<dbReference type="GO" id="GO:0005886">
    <property type="term" value="C:plasma membrane"/>
    <property type="evidence" value="ECO:0007669"/>
    <property type="project" value="TreeGrafter"/>
</dbReference>
<dbReference type="Pfam" id="PF00858">
    <property type="entry name" value="ASC"/>
    <property type="match status" value="1"/>
</dbReference>